<accession>A0A4V2SGQ8</accession>
<protein>
    <recommendedName>
        <fullName evidence="1">DUF6351 domain-containing protein</fullName>
    </recommendedName>
</protein>
<proteinExistence type="predicted"/>
<sequence length="726" mass="78760">MANETDWRRSRGWRAGWLACWLLVWPAFVLAATTFELDVLSGRADSVTGGDALLRVRLPEGADPSRVRVAVNGREIGQGWVTDPAAHTLTGRVDGLALGRNVVTVRGARGAPAAFVLVNHPAQGPVFSGPRQEPFVCETQNFQLPAGLGTLGPSSPPDCAIARRVDYLYRTTAGALAAWPAGTAAYPADLVWTKTTLGHDAPYIVRLETGTVDRAIYQIALLHDPIAEPGPSWRQPPQAWNQRLVYTFGGGCFGGWYRQGASTGGVTDDFLLRSGYALASSSLNVFGNNCNDLLAAEAMMMVKERFIEAYGPPRHTQGFGCSGGSYAQHQIADNYPGLLDGILPGCSFPEVGFGTIHFITDAWLLDHYFNERSTLAWSDEQKRRVTGFGVYATAPNVAVGARRIDPDAHCGVLPPELAYDPVANPGGARCDVYDHTVNVYGRDPATGFARRPLDNVGIQYGLQTLNDGVISVDQFLDLNERIAGFDADANILPPGQRTRADLVATRAAYRSGRLTNGGGGLASIPIIDYRAYNDDVPNGDIHLRYHSFSMRARLEAANGRADNHVMLVEDNRYGLYSTQSPLLQRSVLALDRWISAIHDDGRELPAIDKVVQNKPADLQEGCMTRDAEPSFIAQQQTRDPATSCAALYPVHSFPREQAGAGIAADVIKCRRKAPDRADYAVAFSAAQWQRLRGIFRGGVCDWTQPGVQQQGLAGTWLSFDRVPGTP</sequence>
<name>A0A4V2SGQ8_RUBGE</name>
<evidence type="ECO:0000313" key="2">
    <source>
        <dbReference type="EMBL" id="TCP02128.1"/>
    </source>
</evidence>
<organism evidence="2 3">
    <name type="scientific">Rubrivivax gelatinosus</name>
    <name type="common">Rhodocyclus gelatinosus</name>
    <name type="synonym">Rhodopseudomonas gelatinosa</name>
    <dbReference type="NCBI Taxonomy" id="28068"/>
    <lineage>
        <taxon>Bacteria</taxon>
        <taxon>Pseudomonadati</taxon>
        <taxon>Pseudomonadota</taxon>
        <taxon>Betaproteobacteria</taxon>
        <taxon>Burkholderiales</taxon>
        <taxon>Sphaerotilaceae</taxon>
        <taxon>Rubrivivax</taxon>
    </lineage>
</organism>
<dbReference type="InterPro" id="IPR045556">
    <property type="entry name" value="DUF6351"/>
</dbReference>
<dbReference type="EMBL" id="SLXD01000007">
    <property type="protein sequence ID" value="TCP02128.1"/>
    <property type="molecule type" value="Genomic_DNA"/>
</dbReference>
<evidence type="ECO:0000259" key="1">
    <source>
        <dbReference type="Pfam" id="PF19878"/>
    </source>
</evidence>
<feature type="domain" description="DUF6351" evidence="1">
    <location>
        <begin position="38"/>
        <end position="710"/>
    </location>
</feature>
<dbReference type="RefSeq" id="WP_200222306.1">
    <property type="nucleotide sequence ID" value="NZ_CP181386.1"/>
</dbReference>
<dbReference type="Proteomes" id="UP000295106">
    <property type="component" value="Unassembled WGS sequence"/>
</dbReference>
<reference evidence="2 3" key="1">
    <citation type="submission" date="2019-03" db="EMBL/GenBank/DDBJ databases">
        <title>Genomic Encyclopedia of Type Strains, Phase IV (KMG-IV): sequencing the most valuable type-strain genomes for metagenomic binning, comparative biology and taxonomic classification.</title>
        <authorList>
            <person name="Goeker M."/>
        </authorList>
    </citation>
    <scope>NUCLEOTIDE SEQUENCE [LARGE SCALE GENOMIC DNA]</scope>
    <source>
        <strain evidence="2 3">DSM 1709</strain>
    </source>
</reference>
<evidence type="ECO:0000313" key="3">
    <source>
        <dbReference type="Proteomes" id="UP000295106"/>
    </source>
</evidence>
<dbReference type="AlphaFoldDB" id="A0A4V2SGQ8"/>
<comment type="caution">
    <text evidence="2">The sequence shown here is derived from an EMBL/GenBank/DDBJ whole genome shotgun (WGS) entry which is preliminary data.</text>
</comment>
<dbReference type="GeneID" id="99686259"/>
<dbReference type="Pfam" id="PF19878">
    <property type="entry name" value="DUF6351"/>
    <property type="match status" value="1"/>
</dbReference>
<gene>
    <name evidence="2" type="ORF">EV684_107133</name>
</gene>